<dbReference type="GO" id="GO:0003676">
    <property type="term" value="F:nucleic acid binding"/>
    <property type="evidence" value="ECO:0007669"/>
    <property type="project" value="InterPro"/>
</dbReference>
<dbReference type="SUPFAM" id="SSF57756">
    <property type="entry name" value="Retrovirus zinc finger-like domains"/>
    <property type="match status" value="1"/>
</dbReference>
<evidence type="ECO:0000256" key="3">
    <source>
        <dbReference type="ARBA" id="ARBA00022695"/>
    </source>
</evidence>
<dbReference type="PANTHER" id="PTHR34072:SF52">
    <property type="entry name" value="RIBONUCLEASE H"/>
    <property type="match status" value="1"/>
</dbReference>
<evidence type="ECO:0000256" key="5">
    <source>
        <dbReference type="ARBA" id="ARBA00022759"/>
    </source>
</evidence>
<accession>A0A6L2LRB5</accession>
<dbReference type="FunFam" id="3.10.20.370:FF:000001">
    <property type="entry name" value="Retrovirus-related Pol polyprotein from transposon 17.6-like protein"/>
    <property type="match status" value="1"/>
</dbReference>
<evidence type="ECO:0000256" key="7">
    <source>
        <dbReference type="ARBA" id="ARBA00022918"/>
    </source>
</evidence>
<dbReference type="CDD" id="cd09274">
    <property type="entry name" value="RNase_HI_RT_Ty3"/>
    <property type="match status" value="1"/>
</dbReference>
<keyword evidence="4" id="KW-0540">Nuclease</keyword>
<keyword evidence="6" id="KW-0378">Hydrolase</keyword>
<dbReference type="InterPro" id="IPR001878">
    <property type="entry name" value="Znf_CCHC"/>
</dbReference>
<name>A0A6L2LRB5_TANCI</name>
<evidence type="ECO:0000313" key="10">
    <source>
        <dbReference type="EMBL" id="GEU63487.1"/>
    </source>
</evidence>
<dbReference type="GO" id="GO:0008270">
    <property type="term" value="F:zinc ion binding"/>
    <property type="evidence" value="ECO:0007669"/>
    <property type="project" value="UniProtKB-KW"/>
</dbReference>
<evidence type="ECO:0000256" key="4">
    <source>
        <dbReference type="ARBA" id="ARBA00022722"/>
    </source>
</evidence>
<dbReference type="PANTHER" id="PTHR34072">
    <property type="entry name" value="ENZYMATIC POLYPROTEIN-RELATED"/>
    <property type="match status" value="1"/>
</dbReference>
<dbReference type="Pfam" id="PF00098">
    <property type="entry name" value="zf-CCHC"/>
    <property type="match status" value="1"/>
</dbReference>
<dbReference type="SUPFAM" id="SSF56672">
    <property type="entry name" value="DNA/RNA polymerases"/>
    <property type="match status" value="1"/>
</dbReference>
<dbReference type="EMBL" id="BKCJ010004855">
    <property type="protein sequence ID" value="GEU63487.1"/>
    <property type="molecule type" value="Genomic_DNA"/>
</dbReference>
<evidence type="ECO:0000256" key="8">
    <source>
        <dbReference type="PROSITE-ProRule" id="PRU00047"/>
    </source>
</evidence>
<dbReference type="GO" id="GO:0003964">
    <property type="term" value="F:RNA-directed DNA polymerase activity"/>
    <property type="evidence" value="ECO:0007669"/>
    <property type="project" value="UniProtKB-KW"/>
</dbReference>
<dbReference type="CDD" id="cd00303">
    <property type="entry name" value="retropepsin_like"/>
    <property type="match status" value="1"/>
</dbReference>
<dbReference type="Gene3D" id="4.10.60.10">
    <property type="entry name" value="Zinc finger, CCHC-type"/>
    <property type="match status" value="1"/>
</dbReference>
<dbReference type="GO" id="GO:0004519">
    <property type="term" value="F:endonuclease activity"/>
    <property type="evidence" value="ECO:0007669"/>
    <property type="project" value="UniProtKB-KW"/>
</dbReference>
<dbReference type="Gene3D" id="3.30.70.270">
    <property type="match status" value="1"/>
</dbReference>
<evidence type="ECO:0000256" key="2">
    <source>
        <dbReference type="ARBA" id="ARBA00022679"/>
    </source>
</evidence>
<keyword evidence="7 10" id="KW-0695">RNA-directed DNA polymerase</keyword>
<evidence type="ECO:0000259" key="9">
    <source>
        <dbReference type="PROSITE" id="PS50158"/>
    </source>
</evidence>
<dbReference type="InterPro" id="IPR041373">
    <property type="entry name" value="RT_RNaseH"/>
</dbReference>
<dbReference type="InterPro" id="IPR021109">
    <property type="entry name" value="Peptidase_aspartic_dom_sf"/>
</dbReference>
<keyword evidence="3" id="KW-0548">Nucleotidyltransferase</keyword>
<keyword evidence="8" id="KW-0863">Zinc-finger</keyword>
<dbReference type="SMART" id="SM00343">
    <property type="entry name" value="ZnF_C2HC"/>
    <property type="match status" value="1"/>
</dbReference>
<dbReference type="SUPFAM" id="SSF50630">
    <property type="entry name" value="Acid proteases"/>
    <property type="match status" value="1"/>
</dbReference>
<keyword evidence="5" id="KW-0255">Endonuclease</keyword>
<protein>
    <recommendedName>
        <fullName evidence="1">RNA-directed DNA polymerase</fullName>
        <ecNumber evidence="1">2.7.7.49</ecNumber>
    </recommendedName>
</protein>
<dbReference type="EC" id="2.7.7.49" evidence="1"/>
<comment type="caution">
    <text evidence="10">The sequence shown here is derived from an EMBL/GenBank/DDBJ whole genome shotgun (WGS) entry which is preliminary data.</text>
</comment>
<keyword evidence="2" id="KW-0808">Transferase</keyword>
<keyword evidence="8" id="KW-0862">Zinc</keyword>
<proteinExistence type="predicted"/>
<dbReference type="GO" id="GO:0016787">
    <property type="term" value="F:hydrolase activity"/>
    <property type="evidence" value="ECO:0007669"/>
    <property type="project" value="UniProtKB-KW"/>
</dbReference>
<dbReference type="Pfam" id="PF17917">
    <property type="entry name" value="RT_RNaseH"/>
    <property type="match status" value="1"/>
</dbReference>
<evidence type="ECO:0000256" key="6">
    <source>
        <dbReference type="ARBA" id="ARBA00022801"/>
    </source>
</evidence>
<reference evidence="10" key="1">
    <citation type="journal article" date="2019" name="Sci. Rep.">
        <title>Draft genome of Tanacetum cinerariifolium, the natural source of mosquito coil.</title>
        <authorList>
            <person name="Yamashiro T."/>
            <person name="Shiraishi A."/>
            <person name="Satake H."/>
            <person name="Nakayama K."/>
        </authorList>
    </citation>
    <scope>NUCLEOTIDE SEQUENCE</scope>
</reference>
<organism evidence="10">
    <name type="scientific">Tanacetum cinerariifolium</name>
    <name type="common">Dalmatian daisy</name>
    <name type="synonym">Chrysanthemum cinerariifolium</name>
    <dbReference type="NCBI Taxonomy" id="118510"/>
    <lineage>
        <taxon>Eukaryota</taxon>
        <taxon>Viridiplantae</taxon>
        <taxon>Streptophyta</taxon>
        <taxon>Embryophyta</taxon>
        <taxon>Tracheophyta</taxon>
        <taxon>Spermatophyta</taxon>
        <taxon>Magnoliopsida</taxon>
        <taxon>eudicotyledons</taxon>
        <taxon>Gunneridae</taxon>
        <taxon>Pentapetalae</taxon>
        <taxon>asterids</taxon>
        <taxon>campanulids</taxon>
        <taxon>Asterales</taxon>
        <taxon>Asteraceae</taxon>
        <taxon>Asteroideae</taxon>
        <taxon>Anthemideae</taxon>
        <taxon>Anthemidinae</taxon>
        <taxon>Tanacetum</taxon>
    </lineage>
</organism>
<dbReference type="InterPro" id="IPR043128">
    <property type="entry name" value="Rev_trsase/Diguanyl_cyclase"/>
</dbReference>
<evidence type="ECO:0000256" key="1">
    <source>
        <dbReference type="ARBA" id="ARBA00012493"/>
    </source>
</evidence>
<keyword evidence="8" id="KW-0479">Metal-binding</keyword>
<dbReference type="InterPro" id="IPR043502">
    <property type="entry name" value="DNA/RNA_pol_sf"/>
</dbReference>
<dbReference type="Gene3D" id="3.10.20.370">
    <property type="match status" value="1"/>
</dbReference>
<gene>
    <name evidence="10" type="ORF">Tci_035465</name>
</gene>
<dbReference type="Pfam" id="PF08284">
    <property type="entry name" value="RVP_2"/>
    <property type="match status" value="1"/>
</dbReference>
<sequence>MTCYGCGEKGHIKTNCPTRNNPGRGGAGGQAYALRDGDQNLGPNVVMGTFLLNNCYARVLFDSGSDKSFVNINFSNLIDIKRVKVYHSYEVELADGRLVSTNTILRGCALNLVNHPFEIDPMPIELGTFDVIIGMDWLILHDTVIVCGKKEVHVPLKKRMLVVKGDDYVSRLKVVSCMKVKKYVDRGSYLFVAQVVEKEPAERHLEDVPVIYPAKVEAIKSWTALKSPTVVRQFLGLAGYYRRFIEGFSLIAKPLTKLTQQNKTYKWGEEEEEAFQLLKDKLCSAPILALPEGSEDFVVYYDASLKGYGAVLMQREKVIAYASQKLRTHEENYMTHDLKLGAVVFALRLWRHYLYGVKCTLFTDHKSLQYILDQKELNMRQRRWIELLSDYDCEIRYHPGKANVVADALSRKEREKPLRVRSLVLTDHKDLMQQILEAQVESLNEGNVQKEDLGRMQKQIFESYK</sequence>
<dbReference type="InterPro" id="IPR036875">
    <property type="entry name" value="Znf_CCHC_sf"/>
</dbReference>
<feature type="domain" description="CCHC-type" evidence="9">
    <location>
        <begin position="3"/>
        <end position="17"/>
    </location>
</feature>
<dbReference type="AlphaFoldDB" id="A0A6L2LRB5"/>
<dbReference type="Gene3D" id="2.40.70.10">
    <property type="entry name" value="Acid Proteases"/>
    <property type="match status" value="1"/>
</dbReference>
<dbReference type="FunFam" id="3.30.70.270:FF:000020">
    <property type="entry name" value="Transposon Tf2-6 polyprotein-like Protein"/>
    <property type="match status" value="1"/>
</dbReference>
<dbReference type="PROSITE" id="PS50158">
    <property type="entry name" value="ZF_CCHC"/>
    <property type="match status" value="1"/>
</dbReference>